<dbReference type="InterPro" id="IPR045093">
    <property type="entry name" value="Cullin"/>
</dbReference>
<evidence type="ECO:0000256" key="7">
    <source>
        <dbReference type="SAM" id="MobiDB-lite"/>
    </source>
</evidence>
<dbReference type="SUPFAM" id="SSF74788">
    <property type="entry name" value="Cullin repeat-like"/>
    <property type="match status" value="1"/>
</dbReference>
<dbReference type="Pfam" id="PF10557">
    <property type="entry name" value="Cullin_Nedd8"/>
    <property type="match status" value="1"/>
</dbReference>
<comment type="similarity">
    <text evidence="1 5 6">Belongs to the cullin family.</text>
</comment>
<evidence type="ECO:0000256" key="1">
    <source>
        <dbReference type="ARBA" id="ARBA00006019"/>
    </source>
</evidence>
<dbReference type="InterPro" id="IPR059120">
    <property type="entry name" value="Cullin-like_AB"/>
</dbReference>
<dbReference type="SUPFAM" id="SSF46785">
    <property type="entry name" value="Winged helix' DNA-binding domain"/>
    <property type="match status" value="1"/>
</dbReference>
<feature type="region of interest" description="Disordered" evidence="7">
    <location>
        <begin position="51"/>
        <end position="74"/>
    </location>
</feature>
<dbReference type="FunFam" id="1.20.1310.10:FF:000001">
    <property type="entry name" value="Cullin 3"/>
    <property type="match status" value="1"/>
</dbReference>
<evidence type="ECO:0000256" key="4">
    <source>
        <dbReference type="ARBA" id="ARBA00022843"/>
    </source>
</evidence>
<dbReference type="Pfam" id="PF26557">
    <property type="entry name" value="Cullin_AB"/>
    <property type="match status" value="1"/>
</dbReference>
<keyword evidence="10" id="KW-1185">Reference proteome</keyword>
<dbReference type="InterPro" id="IPR019559">
    <property type="entry name" value="Cullin_neddylation_domain"/>
</dbReference>
<dbReference type="InterPro" id="IPR016157">
    <property type="entry name" value="Cullin_CS"/>
</dbReference>
<dbReference type="FunFam" id="1.20.1310.10:FF:000002">
    <property type="entry name" value="cullin-3 isoform X1"/>
    <property type="match status" value="1"/>
</dbReference>
<evidence type="ECO:0000259" key="8">
    <source>
        <dbReference type="PROSITE" id="PS50069"/>
    </source>
</evidence>
<dbReference type="InterPro" id="IPR016158">
    <property type="entry name" value="Cullin_homology"/>
</dbReference>
<dbReference type="PROSITE" id="PS50069">
    <property type="entry name" value="CULLIN_2"/>
    <property type="match status" value="1"/>
</dbReference>
<evidence type="ECO:0000256" key="6">
    <source>
        <dbReference type="RuleBase" id="RU003829"/>
    </source>
</evidence>
<dbReference type="InterPro" id="IPR036317">
    <property type="entry name" value="Cullin_homology_sf"/>
</dbReference>
<dbReference type="InterPro" id="IPR016159">
    <property type="entry name" value="Cullin_repeat-like_dom_sf"/>
</dbReference>
<feature type="compositionally biased region" description="Polar residues" evidence="7">
    <location>
        <begin position="51"/>
        <end position="61"/>
    </location>
</feature>
<dbReference type="Gene3D" id="1.10.10.10">
    <property type="entry name" value="Winged helix-like DNA-binding domain superfamily/Winged helix DNA-binding domain"/>
    <property type="match status" value="1"/>
</dbReference>
<evidence type="ECO:0000256" key="2">
    <source>
        <dbReference type="ARBA" id="ARBA00022499"/>
    </source>
</evidence>
<gene>
    <name evidence="9" type="ORF">niasHT_030429</name>
</gene>
<evidence type="ECO:0000256" key="5">
    <source>
        <dbReference type="PROSITE-ProRule" id="PRU00330"/>
    </source>
</evidence>
<dbReference type="FunFam" id="1.20.1310.10:FF:000019">
    <property type="entry name" value="Cullin 1"/>
    <property type="match status" value="1"/>
</dbReference>
<dbReference type="PANTHER" id="PTHR11932">
    <property type="entry name" value="CULLIN"/>
    <property type="match status" value="1"/>
</dbReference>
<comment type="caution">
    <text evidence="9">The sequence shown here is derived from an EMBL/GenBank/DDBJ whole genome shotgun (WGS) entry which is preliminary data.</text>
</comment>
<keyword evidence="3" id="KW-0833">Ubl conjugation pathway</keyword>
<dbReference type="PROSITE" id="PS01256">
    <property type="entry name" value="CULLIN_1"/>
    <property type="match status" value="1"/>
</dbReference>
<dbReference type="Proteomes" id="UP001620626">
    <property type="component" value="Unassembled WGS sequence"/>
</dbReference>
<dbReference type="Gene3D" id="1.20.1310.10">
    <property type="entry name" value="Cullin Repeats"/>
    <property type="match status" value="4"/>
</dbReference>
<dbReference type="EMBL" id="JBICBT010001231">
    <property type="protein sequence ID" value="KAL3077398.1"/>
    <property type="molecule type" value="Genomic_DNA"/>
</dbReference>
<evidence type="ECO:0000313" key="10">
    <source>
        <dbReference type="Proteomes" id="UP001620626"/>
    </source>
</evidence>
<proteinExistence type="inferred from homology"/>
<name>A0ABD2IDL9_9BILA</name>
<sequence>MMNNHPVTFDTIWRDLSSGLESIFKTQERMAPQRYMEYYTMVFNHLTNQQDNNFTHETTNSRARRGNRGTPAAAGGAEFVGEELYTRLRHYIEDYARKLLQECQLKSGDQLLDYYTEQWTKFQFSSTVANGIFSFLNRHWIRRNIDEATRPGILEVYNLAISIWKSVIFDELHHNITSAALALVEKDRNGERITTRLISGVVASYIELGINELDPPATAAVGQQQQQQNSMVHRPSVKYQVYRNNFEQRFIEDTRNFYTTESNKFLQPNSGNVLDYMKKVEKWLDEERDRFQIYLDNTTLDLLMEACGTALIKQHLELFHDKFQSLLSRQQNDHLGRMYTLCSHVPNGLAKLKEILEEYIEQEGKAAIQQIAREAFNGPKLYINCILKMHKLYNRLVVNSFKTDHGFVKAMDCAFRKFINNNAITEMARNASKSSLLLVRYSDQLLRKDVHAEDEKMDEYLEQVMTVFKYIDDKDMFHAFFHMFLCKRLVYDTSASEEQERCMIAKLKHMCGCEYTSKLERLLTDVALSREQTEQYKQQPRTSNVDFSVIVVMSNVWPLGQPVQFEIPRPLLDCIDSYTQYYTNRFNGRKLTWALQMCRGELVSTSGTFQGKYSFLCNTQQIAILMQYNERNTYTLGELHVALGTEFPADQLCAVVQSLVKTNLLKLTSADGTALTETKLDDNEQKFTFNSEFYSRKLKVNLVRAMSSARETKKESEDVQKTVDEDRKLVIQAAIIRIMKMRKSLKHQLLVAEVLNQLTTRFQPKVPIIKKCIDSLIDKEYLKRSEEERDLYEYLA</sequence>
<accession>A0ABD2IDL9</accession>
<dbReference type="Pfam" id="PF00888">
    <property type="entry name" value="Cullin"/>
    <property type="match status" value="1"/>
</dbReference>
<reference evidence="9 10" key="1">
    <citation type="submission" date="2024-10" db="EMBL/GenBank/DDBJ databases">
        <authorList>
            <person name="Kim D."/>
        </authorList>
    </citation>
    <scope>NUCLEOTIDE SEQUENCE [LARGE SCALE GENOMIC DNA]</scope>
    <source>
        <strain evidence="9">BH-2024</strain>
    </source>
</reference>
<evidence type="ECO:0000256" key="3">
    <source>
        <dbReference type="ARBA" id="ARBA00022786"/>
    </source>
</evidence>
<keyword evidence="4" id="KW-0832">Ubl conjugation</keyword>
<dbReference type="FunFam" id="1.10.10.10:FF:000014">
    <property type="entry name" value="Cullin 1"/>
    <property type="match status" value="1"/>
</dbReference>
<protein>
    <recommendedName>
        <fullName evidence="8">Cullin family profile domain-containing protein</fullName>
    </recommendedName>
</protein>
<dbReference type="InterPro" id="IPR036390">
    <property type="entry name" value="WH_DNA-bd_sf"/>
</dbReference>
<dbReference type="InterPro" id="IPR001373">
    <property type="entry name" value="Cullin_N"/>
</dbReference>
<evidence type="ECO:0000313" key="9">
    <source>
        <dbReference type="EMBL" id="KAL3077398.1"/>
    </source>
</evidence>
<dbReference type="AlphaFoldDB" id="A0ABD2IDL9"/>
<organism evidence="9 10">
    <name type="scientific">Heterodera trifolii</name>
    <dbReference type="NCBI Taxonomy" id="157864"/>
    <lineage>
        <taxon>Eukaryota</taxon>
        <taxon>Metazoa</taxon>
        <taxon>Ecdysozoa</taxon>
        <taxon>Nematoda</taxon>
        <taxon>Chromadorea</taxon>
        <taxon>Rhabditida</taxon>
        <taxon>Tylenchina</taxon>
        <taxon>Tylenchomorpha</taxon>
        <taxon>Tylenchoidea</taxon>
        <taxon>Heteroderidae</taxon>
        <taxon>Heteroderinae</taxon>
        <taxon>Heterodera</taxon>
    </lineage>
</organism>
<dbReference type="SUPFAM" id="SSF75632">
    <property type="entry name" value="Cullin homology domain"/>
    <property type="match status" value="1"/>
</dbReference>
<dbReference type="Gene3D" id="3.30.230.130">
    <property type="entry name" value="Cullin, Chain C, Domain 2"/>
    <property type="match status" value="1"/>
</dbReference>
<keyword evidence="2" id="KW-1017">Isopeptide bond</keyword>
<dbReference type="SMART" id="SM00884">
    <property type="entry name" value="Cullin_Nedd8"/>
    <property type="match status" value="1"/>
</dbReference>
<dbReference type="SMART" id="SM00182">
    <property type="entry name" value="CULLIN"/>
    <property type="match status" value="1"/>
</dbReference>
<feature type="domain" description="Cullin family profile" evidence="8">
    <location>
        <begin position="433"/>
        <end position="660"/>
    </location>
</feature>
<dbReference type="InterPro" id="IPR036388">
    <property type="entry name" value="WH-like_DNA-bd_sf"/>
</dbReference>